<dbReference type="Pfam" id="PF00534">
    <property type="entry name" value="Glycos_transf_1"/>
    <property type="match status" value="1"/>
</dbReference>
<protein>
    <submittedName>
        <fullName evidence="2">Glycosyltransferase involved in cell wall bisynthesis</fullName>
    </submittedName>
</protein>
<dbReference type="PANTHER" id="PTHR45947:SF3">
    <property type="entry name" value="SULFOQUINOVOSYL TRANSFERASE SQD2"/>
    <property type="match status" value="1"/>
</dbReference>
<sequence>MSSIAIHPRPADVLTQKAPRSRAADRGRLLIYAPVPVWQEHGQLMVEAQAANGLRLWAKNFERVVAIMPLATSRPAGAMVALDASEPAISVEPVPFAYRPDVFLRQLSPVRRRMRELIAQADYLSFALGGLIGDWGAVAALEAHRMGRRFAVWTDRVESEVVRRSAGEGRFRSRLRARLTHRPMAWLERYVIERSTLGLFHGRDTFEAYSGFCSNPQIVHDIHLKRSDHISAAQLHHKLQGCRQGPLRIVYVGRADAMKAPLDWVETLELLARENVDFRAVWLGDGELHADLVSRIELAGLGARVTAPGYVADREVVLRALRDAHVFLFCHRTPESPRCLIEALVSGCPIIGYESGYARDLIASAGGGAMVPSGEVAMLAKALAALDRDRETLQRMIMSATQDGKPFDEELVFRHRSELIKEHLAP</sequence>
<proteinExistence type="predicted"/>
<evidence type="ECO:0000259" key="1">
    <source>
        <dbReference type="Pfam" id="PF00534"/>
    </source>
</evidence>
<gene>
    <name evidence="2" type="ORF">SAMN03080618_02857</name>
</gene>
<accession>A0A1I3QZP0</accession>
<dbReference type="GO" id="GO:0016757">
    <property type="term" value="F:glycosyltransferase activity"/>
    <property type="evidence" value="ECO:0007669"/>
    <property type="project" value="InterPro"/>
</dbReference>
<keyword evidence="2" id="KW-0808">Transferase</keyword>
<dbReference type="Gene3D" id="3.40.50.2000">
    <property type="entry name" value="Glycogen Phosphorylase B"/>
    <property type="match status" value="1"/>
</dbReference>
<dbReference type="SUPFAM" id="SSF53756">
    <property type="entry name" value="UDP-Glycosyltransferase/glycogen phosphorylase"/>
    <property type="match status" value="1"/>
</dbReference>
<feature type="domain" description="Glycosyl transferase family 1" evidence="1">
    <location>
        <begin position="243"/>
        <end position="401"/>
    </location>
</feature>
<dbReference type="InterPro" id="IPR001296">
    <property type="entry name" value="Glyco_trans_1"/>
</dbReference>
<dbReference type="OrthoDB" id="9802525at2"/>
<dbReference type="InterPro" id="IPR050194">
    <property type="entry name" value="Glycosyltransferase_grp1"/>
</dbReference>
<evidence type="ECO:0000313" key="2">
    <source>
        <dbReference type="EMBL" id="SFJ39753.1"/>
    </source>
</evidence>
<name>A0A1I3QZP0_9HYPH</name>
<dbReference type="PANTHER" id="PTHR45947">
    <property type="entry name" value="SULFOQUINOVOSYL TRANSFERASE SQD2"/>
    <property type="match status" value="1"/>
</dbReference>
<dbReference type="STRING" id="1121003.SAMN03080618_02857"/>
<reference evidence="3" key="1">
    <citation type="submission" date="2016-10" db="EMBL/GenBank/DDBJ databases">
        <authorList>
            <person name="Varghese N."/>
            <person name="Submissions S."/>
        </authorList>
    </citation>
    <scope>NUCLEOTIDE SEQUENCE [LARGE SCALE GENOMIC DNA]</scope>
    <source>
        <strain evidence="3">DSM 21857</strain>
    </source>
</reference>
<organism evidence="2 3">
    <name type="scientific">Aquamicrobium aerolatum DSM 21857</name>
    <dbReference type="NCBI Taxonomy" id="1121003"/>
    <lineage>
        <taxon>Bacteria</taxon>
        <taxon>Pseudomonadati</taxon>
        <taxon>Pseudomonadota</taxon>
        <taxon>Alphaproteobacteria</taxon>
        <taxon>Hyphomicrobiales</taxon>
        <taxon>Phyllobacteriaceae</taxon>
        <taxon>Aerobium</taxon>
    </lineage>
</organism>
<evidence type="ECO:0000313" key="3">
    <source>
        <dbReference type="Proteomes" id="UP000242763"/>
    </source>
</evidence>
<keyword evidence="3" id="KW-1185">Reference proteome</keyword>
<dbReference type="AlphaFoldDB" id="A0A1I3QZP0"/>
<dbReference type="Proteomes" id="UP000242763">
    <property type="component" value="Unassembled WGS sequence"/>
</dbReference>
<dbReference type="EMBL" id="FORF01000017">
    <property type="protein sequence ID" value="SFJ39753.1"/>
    <property type="molecule type" value="Genomic_DNA"/>
</dbReference>